<sequence>MYKCHVKMSVYIYIVIFKPLPKSRPSQPVQVISIPAEHCSSFGSSMASRKLRVCSSDTLPASSAHDSAAPHVARRRPTIELQPPVHVFSAKLLRRNRHGRTVKLRAVPPWPWHVFLSFSFWLLCCNPIKRDAFYIFVGGEC</sequence>
<protein>
    <submittedName>
        <fullName evidence="1">Uncharacterized protein</fullName>
    </submittedName>
</protein>
<comment type="caution">
    <text evidence="1">The sequence shown here is derived from an EMBL/GenBank/DDBJ whole genome shotgun (WGS) entry which is preliminary data.</text>
</comment>
<keyword evidence="2" id="KW-1185">Reference proteome</keyword>
<dbReference type="EMBL" id="JBBWWQ010000011">
    <property type="protein sequence ID" value="KAK8935276.1"/>
    <property type="molecule type" value="Genomic_DNA"/>
</dbReference>
<name>A0AAP0BDV3_9ASPA</name>
<proteinExistence type="predicted"/>
<evidence type="ECO:0000313" key="1">
    <source>
        <dbReference type="EMBL" id="KAK8935276.1"/>
    </source>
</evidence>
<dbReference type="Proteomes" id="UP001418222">
    <property type="component" value="Unassembled WGS sequence"/>
</dbReference>
<gene>
    <name evidence="1" type="ORF">KSP39_PZI012845</name>
</gene>
<dbReference type="AlphaFoldDB" id="A0AAP0BDV3"/>
<reference evidence="1 2" key="1">
    <citation type="journal article" date="2022" name="Nat. Plants">
        <title>Genomes of leafy and leafless Platanthera orchids illuminate the evolution of mycoheterotrophy.</title>
        <authorList>
            <person name="Li M.H."/>
            <person name="Liu K.W."/>
            <person name="Li Z."/>
            <person name="Lu H.C."/>
            <person name="Ye Q.L."/>
            <person name="Zhang D."/>
            <person name="Wang J.Y."/>
            <person name="Li Y.F."/>
            <person name="Zhong Z.M."/>
            <person name="Liu X."/>
            <person name="Yu X."/>
            <person name="Liu D.K."/>
            <person name="Tu X.D."/>
            <person name="Liu B."/>
            <person name="Hao Y."/>
            <person name="Liao X.Y."/>
            <person name="Jiang Y.T."/>
            <person name="Sun W.H."/>
            <person name="Chen J."/>
            <person name="Chen Y.Q."/>
            <person name="Ai Y."/>
            <person name="Zhai J.W."/>
            <person name="Wu S.S."/>
            <person name="Zhou Z."/>
            <person name="Hsiao Y.Y."/>
            <person name="Wu W.L."/>
            <person name="Chen Y.Y."/>
            <person name="Lin Y.F."/>
            <person name="Hsu J.L."/>
            <person name="Li C.Y."/>
            <person name="Wang Z.W."/>
            <person name="Zhao X."/>
            <person name="Zhong W.Y."/>
            <person name="Ma X.K."/>
            <person name="Ma L."/>
            <person name="Huang J."/>
            <person name="Chen G.Z."/>
            <person name="Huang M.Z."/>
            <person name="Huang L."/>
            <person name="Peng D.H."/>
            <person name="Luo Y.B."/>
            <person name="Zou S.Q."/>
            <person name="Chen S.P."/>
            <person name="Lan S."/>
            <person name="Tsai W.C."/>
            <person name="Van de Peer Y."/>
            <person name="Liu Z.J."/>
        </authorList>
    </citation>
    <scope>NUCLEOTIDE SEQUENCE [LARGE SCALE GENOMIC DNA]</scope>
    <source>
        <strain evidence="1">Lor287</strain>
    </source>
</reference>
<organism evidence="1 2">
    <name type="scientific">Platanthera zijinensis</name>
    <dbReference type="NCBI Taxonomy" id="2320716"/>
    <lineage>
        <taxon>Eukaryota</taxon>
        <taxon>Viridiplantae</taxon>
        <taxon>Streptophyta</taxon>
        <taxon>Embryophyta</taxon>
        <taxon>Tracheophyta</taxon>
        <taxon>Spermatophyta</taxon>
        <taxon>Magnoliopsida</taxon>
        <taxon>Liliopsida</taxon>
        <taxon>Asparagales</taxon>
        <taxon>Orchidaceae</taxon>
        <taxon>Orchidoideae</taxon>
        <taxon>Orchideae</taxon>
        <taxon>Orchidinae</taxon>
        <taxon>Platanthera</taxon>
    </lineage>
</organism>
<accession>A0AAP0BDV3</accession>
<evidence type="ECO:0000313" key="2">
    <source>
        <dbReference type="Proteomes" id="UP001418222"/>
    </source>
</evidence>